<keyword evidence="2" id="KW-1185">Reference proteome</keyword>
<gene>
    <name evidence="1" type="ORF">OIU79_027515</name>
</gene>
<evidence type="ECO:0000313" key="1">
    <source>
        <dbReference type="EMBL" id="KAJ6754912.1"/>
    </source>
</evidence>
<dbReference type="Proteomes" id="UP001151532">
    <property type="component" value="Chromosome 16"/>
</dbReference>
<protein>
    <submittedName>
        <fullName evidence="1">Uncharacterized protein</fullName>
    </submittedName>
</protein>
<dbReference type="AlphaFoldDB" id="A0A9Q0VUG1"/>
<sequence>MTGKKIQPLDQDEELTHRHYIYSLGKTSKEQLSGKIMLPIKILLSSIRYKPDKSSEGSRSNNAQVNRFYPHIHLQMIAYMSPELACSSLAGGLIPSSGTEGLTKNGSHFDQPTEVNLN</sequence>
<proteinExistence type="predicted"/>
<dbReference type="EMBL" id="JAPFFK010000007">
    <property type="protein sequence ID" value="KAJ6754912.1"/>
    <property type="molecule type" value="Genomic_DNA"/>
</dbReference>
<name>A0A9Q0VUG1_SALPP</name>
<accession>A0A9Q0VUG1</accession>
<evidence type="ECO:0000313" key="2">
    <source>
        <dbReference type="Proteomes" id="UP001151532"/>
    </source>
</evidence>
<organism evidence="1 2">
    <name type="scientific">Salix purpurea</name>
    <name type="common">Purple osier willow</name>
    <dbReference type="NCBI Taxonomy" id="77065"/>
    <lineage>
        <taxon>Eukaryota</taxon>
        <taxon>Viridiplantae</taxon>
        <taxon>Streptophyta</taxon>
        <taxon>Embryophyta</taxon>
        <taxon>Tracheophyta</taxon>
        <taxon>Spermatophyta</taxon>
        <taxon>Magnoliopsida</taxon>
        <taxon>eudicotyledons</taxon>
        <taxon>Gunneridae</taxon>
        <taxon>Pentapetalae</taxon>
        <taxon>rosids</taxon>
        <taxon>fabids</taxon>
        <taxon>Malpighiales</taxon>
        <taxon>Salicaceae</taxon>
        <taxon>Saliceae</taxon>
        <taxon>Salix</taxon>
    </lineage>
</organism>
<reference evidence="1" key="2">
    <citation type="journal article" date="2023" name="Int. J. Mol. Sci.">
        <title>De Novo Assembly and Annotation of 11 Diverse Shrub Willow (Salix) Genomes Reveals Novel Gene Organization in Sex-Linked Regions.</title>
        <authorList>
            <person name="Hyden B."/>
            <person name="Feng K."/>
            <person name="Yates T.B."/>
            <person name="Jawdy S."/>
            <person name="Cereghino C."/>
            <person name="Smart L.B."/>
            <person name="Muchero W."/>
        </authorList>
    </citation>
    <scope>NUCLEOTIDE SEQUENCE</scope>
    <source>
        <tissue evidence="1">Shoot tip</tissue>
    </source>
</reference>
<reference evidence="1" key="1">
    <citation type="submission" date="2022-11" db="EMBL/GenBank/DDBJ databases">
        <authorList>
            <person name="Hyden B.L."/>
            <person name="Feng K."/>
            <person name="Yates T."/>
            <person name="Jawdy S."/>
            <person name="Smart L.B."/>
            <person name="Muchero W."/>
        </authorList>
    </citation>
    <scope>NUCLEOTIDE SEQUENCE</scope>
    <source>
        <tissue evidence="1">Shoot tip</tissue>
    </source>
</reference>
<comment type="caution">
    <text evidence="1">The sequence shown here is derived from an EMBL/GenBank/DDBJ whole genome shotgun (WGS) entry which is preliminary data.</text>
</comment>